<gene>
    <name evidence="1" type="ordered locus">Clim_0449</name>
</gene>
<dbReference type="KEGG" id="cli:Clim_0449"/>
<dbReference type="EMBL" id="CP001097">
    <property type="protein sequence ID" value="ACD89542.1"/>
    <property type="molecule type" value="Genomic_DNA"/>
</dbReference>
<dbReference type="STRING" id="290315.Clim_0449"/>
<sequence length="61" mass="6864">MRYNATGLSFQTIGRLYLFVPNPDYCVGRCSKSSCTPCTLRFFRSVRLVLGLLTTINRGAQ</sequence>
<dbReference type="Proteomes" id="UP000008841">
    <property type="component" value="Chromosome"/>
</dbReference>
<accession>B3EG09</accession>
<name>B3EG09_CHLL2</name>
<proteinExistence type="predicted"/>
<protein>
    <submittedName>
        <fullName evidence="1">Uncharacterized protein</fullName>
    </submittedName>
</protein>
<organism evidence="1 2">
    <name type="scientific">Chlorobium limicola (strain DSM 245 / NBRC 103803 / 6330)</name>
    <dbReference type="NCBI Taxonomy" id="290315"/>
    <lineage>
        <taxon>Bacteria</taxon>
        <taxon>Pseudomonadati</taxon>
        <taxon>Chlorobiota</taxon>
        <taxon>Chlorobiia</taxon>
        <taxon>Chlorobiales</taxon>
        <taxon>Chlorobiaceae</taxon>
        <taxon>Chlorobium/Pelodictyon group</taxon>
        <taxon>Chlorobium</taxon>
    </lineage>
</organism>
<reference evidence="1 2" key="1">
    <citation type="submission" date="2008-05" db="EMBL/GenBank/DDBJ databases">
        <title>Complete sequence of Chlorobium limicola DSM 245.</title>
        <authorList>
            <consortium name="US DOE Joint Genome Institute"/>
            <person name="Lucas S."/>
            <person name="Copeland A."/>
            <person name="Lapidus A."/>
            <person name="Glavina del Rio T."/>
            <person name="Dalin E."/>
            <person name="Tice H."/>
            <person name="Bruce D."/>
            <person name="Goodwin L."/>
            <person name="Pitluck S."/>
            <person name="Schmutz J."/>
            <person name="Larimer F."/>
            <person name="Land M."/>
            <person name="Hauser L."/>
            <person name="Kyrpides N."/>
            <person name="Ovchinnikova G."/>
            <person name="Zhao F."/>
            <person name="Li T."/>
            <person name="Liu Z."/>
            <person name="Overmann J."/>
            <person name="Bryant D.A."/>
            <person name="Richardson P."/>
        </authorList>
    </citation>
    <scope>NUCLEOTIDE SEQUENCE [LARGE SCALE GENOMIC DNA]</scope>
    <source>
        <strain evidence="2">DSM 245 / NBRC 103803 / 6330</strain>
    </source>
</reference>
<evidence type="ECO:0000313" key="1">
    <source>
        <dbReference type="EMBL" id="ACD89542.1"/>
    </source>
</evidence>
<dbReference type="AlphaFoldDB" id="B3EG09"/>
<evidence type="ECO:0000313" key="2">
    <source>
        <dbReference type="Proteomes" id="UP000008841"/>
    </source>
</evidence>
<dbReference type="HOGENOM" id="CLU_2914011_0_0_10"/>